<dbReference type="PANTHER" id="PTHR31672">
    <property type="entry name" value="BNACNNG10540D PROTEIN"/>
    <property type="match status" value="1"/>
</dbReference>
<dbReference type="OrthoDB" id="1644187at2759"/>
<dbReference type="EMBL" id="JAKOGI010000150">
    <property type="protein sequence ID" value="KAJ8441883.1"/>
    <property type="molecule type" value="Genomic_DNA"/>
</dbReference>
<dbReference type="InterPro" id="IPR006527">
    <property type="entry name" value="F-box-assoc_dom_typ1"/>
</dbReference>
<comment type="caution">
    <text evidence="2">The sequence shown here is derived from an EMBL/GenBank/DDBJ whole genome shotgun (WGS) entry which is preliminary data.</text>
</comment>
<dbReference type="SUPFAM" id="SSF81383">
    <property type="entry name" value="F-box domain"/>
    <property type="match status" value="1"/>
</dbReference>
<proteinExistence type="predicted"/>
<reference evidence="2" key="1">
    <citation type="submission" date="2022-04" db="EMBL/GenBank/DDBJ databases">
        <title>Carnegiea gigantea Genome sequencing and assembly v2.</title>
        <authorList>
            <person name="Copetti D."/>
            <person name="Sanderson M.J."/>
            <person name="Burquez A."/>
            <person name="Wojciechowski M.F."/>
        </authorList>
    </citation>
    <scope>NUCLEOTIDE SEQUENCE</scope>
    <source>
        <strain evidence="2">SGP5-SGP5p</strain>
        <tissue evidence="2">Aerial part</tissue>
    </source>
</reference>
<evidence type="ECO:0000313" key="3">
    <source>
        <dbReference type="Proteomes" id="UP001153076"/>
    </source>
</evidence>
<keyword evidence="3" id="KW-1185">Reference proteome</keyword>
<dbReference type="InterPro" id="IPR036047">
    <property type="entry name" value="F-box-like_dom_sf"/>
</dbReference>
<gene>
    <name evidence="2" type="ORF">Cgig2_014352</name>
</gene>
<dbReference type="Proteomes" id="UP001153076">
    <property type="component" value="Unassembled WGS sequence"/>
</dbReference>
<organism evidence="2 3">
    <name type="scientific">Carnegiea gigantea</name>
    <dbReference type="NCBI Taxonomy" id="171969"/>
    <lineage>
        <taxon>Eukaryota</taxon>
        <taxon>Viridiplantae</taxon>
        <taxon>Streptophyta</taxon>
        <taxon>Embryophyta</taxon>
        <taxon>Tracheophyta</taxon>
        <taxon>Spermatophyta</taxon>
        <taxon>Magnoliopsida</taxon>
        <taxon>eudicotyledons</taxon>
        <taxon>Gunneridae</taxon>
        <taxon>Pentapetalae</taxon>
        <taxon>Caryophyllales</taxon>
        <taxon>Cactineae</taxon>
        <taxon>Cactaceae</taxon>
        <taxon>Cactoideae</taxon>
        <taxon>Echinocereeae</taxon>
        <taxon>Carnegiea</taxon>
    </lineage>
</organism>
<dbReference type="Pfam" id="PF07734">
    <property type="entry name" value="FBA_1"/>
    <property type="match status" value="1"/>
</dbReference>
<accession>A0A9Q1QGS1</accession>
<feature type="domain" description="F-box" evidence="1">
    <location>
        <begin position="7"/>
        <end position="47"/>
    </location>
</feature>
<dbReference type="AlphaFoldDB" id="A0A9Q1QGS1"/>
<protein>
    <recommendedName>
        <fullName evidence="1">F-box domain-containing protein</fullName>
    </recommendedName>
</protein>
<dbReference type="NCBIfam" id="TIGR01640">
    <property type="entry name" value="F_box_assoc_1"/>
    <property type="match status" value="1"/>
</dbReference>
<evidence type="ECO:0000313" key="2">
    <source>
        <dbReference type="EMBL" id="KAJ8441883.1"/>
    </source>
</evidence>
<dbReference type="Pfam" id="PF00646">
    <property type="entry name" value="F-box"/>
    <property type="match status" value="1"/>
</dbReference>
<sequence length="376" mass="43560">MEAKSTLTEDLLEEILCRLTVKQLLQLRCASKLWCSVIDKSSFSQKHHDFRNALLKEEDDVPLFCDKPSIYGLKEDPTQFYLLSKKLGDDILCLTPDLRSDSSHYFKTDDDPNEFNSLFCVGVVNGVALLHWNKENVGFWNPATREFKAVPHPRPNQPENVNESIASFIGFGYDSKCNDFKIVRSILWMMRKPDGEWERDTIYEMYSLRANTWKKFEFPWYIRMNTCVTDGYLNGVHYWPANEYEDNSYGYPRRFGLLCYNFGTEVFQIVDPPPPACKDGPQWEWCVGRYKDFLAVIFTDKDEDENVGRFETWIVTKFGDDDPAEPQTWEHLFTIGPIPAYDGLWFSAFLFDGDVVLTVQGGPGATREMVHVSINI</sequence>
<evidence type="ECO:0000259" key="1">
    <source>
        <dbReference type="SMART" id="SM00256"/>
    </source>
</evidence>
<dbReference type="InterPro" id="IPR017451">
    <property type="entry name" value="F-box-assoc_interact_dom"/>
</dbReference>
<dbReference type="PANTHER" id="PTHR31672:SF13">
    <property type="entry name" value="F-BOX PROTEIN CPR30-LIKE"/>
    <property type="match status" value="1"/>
</dbReference>
<name>A0A9Q1QGS1_9CARY</name>
<dbReference type="InterPro" id="IPR050796">
    <property type="entry name" value="SCF_F-box_component"/>
</dbReference>
<dbReference type="InterPro" id="IPR001810">
    <property type="entry name" value="F-box_dom"/>
</dbReference>
<dbReference type="SMART" id="SM00256">
    <property type="entry name" value="FBOX"/>
    <property type="match status" value="1"/>
</dbReference>